<keyword evidence="9" id="KW-1133">Transmembrane helix</keyword>
<dbReference type="InterPro" id="IPR009057">
    <property type="entry name" value="Homeodomain-like_sf"/>
</dbReference>
<dbReference type="Pfam" id="PF00046">
    <property type="entry name" value="Homeodomain"/>
    <property type="match status" value="1"/>
</dbReference>
<dbReference type="CDD" id="cd00086">
    <property type="entry name" value="homeodomain"/>
    <property type="match status" value="1"/>
</dbReference>
<dbReference type="InterPro" id="IPR020479">
    <property type="entry name" value="HD_metazoa"/>
</dbReference>
<dbReference type="GO" id="GO:1990837">
    <property type="term" value="F:sequence-specific double-stranded DNA binding"/>
    <property type="evidence" value="ECO:0007669"/>
    <property type="project" value="TreeGrafter"/>
</dbReference>
<evidence type="ECO:0000256" key="7">
    <source>
        <dbReference type="RuleBase" id="RU000682"/>
    </source>
</evidence>
<dbReference type="GO" id="GO:0007417">
    <property type="term" value="P:central nervous system development"/>
    <property type="evidence" value="ECO:0007669"/>
    <property type="project" value="TreeGrafter"/>
</dbReference>
<keyword evidence="4 6" id="KW-0371">Homeobox</keyword>
<dbReference type="PROSITE" id="PS00027">
    <property type="entry name" value="HOMEOBOX_1"/>
    <property type="match status" value="1"/>
</dbReference>
<dbReference type="FunFam" id="1.10.10.60:FF:000417">
    <property type="entry name" value="Even-skipped homeobox 1"/>
    <property type="match status" value="1"/>
</dbReference>
<dbReference type="GO" id="GO:0000981">
    <property type="term" value="F:DNA-binding transcription factor activity, RNA polymerase II-specific"/>
    <property type="evidence" value="ECO:0007669"/>
    <property type="project" value="InterPro"/>
</dbReference>
<evidence type="ECO:0000256" key="2">
    <source>
        <dbReference type="ARBA" id="ARBA00022473"/>
    </source>
</evidence>
<dbReference type="Proteomes" id="UP000492821">
    <property type="component" value="Unassembled WGS sequence"/>
</dbReference>
<dbReference type="InterPro" id="IPR001356">
    <property type="entry name" value="HD"/>
</dbReference>
<evidence type="ECO:0000256" key="6">
    <source>
        <dbReference type="PROSITE-ProRule" id="PRU00108"/>
    </source>
</evidence>
<evidence type="ECO:0000256" key="1">
    <source>
        <dbReference type="ARBA" id="ARBA00004123"/>
    </source>
</evidence>
<dbReference type="InterPro" id="IPR042768">
    <property type="entry name" value="MNX1/Ceh-12"/>
</dbReference>
<evidence type="ECO:0000259" key="10">
    <source>
        <dbReference type="PROSITE" id="PS50071"/>
    </source>
</evidence>
<evidence type="ECO:0000256" key="8">
    <source>
        <dbReference type="SAM" id="MobiDB-lite"/>
    </source>
</evidence>
<feature type="compositionally biased region" description="Polar residues" evidence="8">
    <location>
        <begin position="1"/>
        <end position="13"/>
    </location>
</feature>
<dbReference type="AlphaFoldDB" id="A0A7E4VEC8"/>
<feature type="transmembrane region" description="Helical" evidence="9">
    <location>
        <begin position="77"/>
        <end position="97"/>
    </location>
</feature>
<evidence type="ECO:0000256" key="3">
    <source>
        <dbReference type="ARBA" id="ARBA00023125"/>
    </source>
</evidence>
<sequence length="188" mass="20764">MFSIHNLVNSKLPTSEGGKGETTVTSPIVSTGYSLPTSTAGISPNFNIIPSSTANIMLPPQLPYPNNVPTVMSGGGAAAAAAAAFFYDPLGLALWNWQTWGRMRRPRTTFTSEQLLELERQFAETKYLSRPKRYQLAQDLGLSETQIKIWFQNRRMKSKRTPLNPSGDEPSSNCFEASPDPEESNHKN</sequence>
<keyword evidence="2" id="KW-0217">Developmental protein</keyword>
<dbReference type="GO" id="GO:0005634">
    <property type="term" value="C:nucleus"/>
    <property type="evidence" value="ECO:0007669"/>
    <property type="project" value="UniProtKB-SubCell"/>
</dbReference>
<dbReference type="InterPro" id="IPR017970">
    <property type="entry name" value="Homeobox_CS"/>
</dbReference>
<reference evidence="11" key="1">
    <citation type="journal article" date="2013" name="Genetics">
        <title>The draft genome and transcriptome of Panagrellus redivivus are shaped by the harsh demands of a free-living lifestyle.</title>
        <authorList>
            <person name="Srinivasan J."/>
            <person name="Dillman A.R."/>
            <person name="Macchietto M.G."/>
            <person name="Heikkinen L."/>
            <person name="Lakso M."/>
            <person name="Fracchia K.M."/>
            <person name="Antoshechkin I."/>
            <person name="Mortazavi A."/>
            <person name="Wong G."/>
            <person name="Sternberg P.W."/>
        </authorList>
    </citation>
    <scope>NUCLEOTIDE SEQUENCE [LARGE SCALE GENOMIC DNA]</scope>
    <source>
        <strain evidence="11">MT8872</strain>
    </source>
</reference>
<evidence type="ECO:0000313" key="12">
    <source>
        <dbReference type="WBParaSite" id="Pan_g1988.t1"/>
    </source>
</evidence>
<feature type="domain" description="Homeobox" evidence="10">
    <location>
        <begin position="101"/>
        <end position="161"/>
    </location>
</feature>
<evidence type="ECO:0000256" key="5">
    <source>
        <dbReference type="ARBA" id="ARBA00023242"/>
    </source>
</evidence>
<dbReference type="Gene3D" id="1.10.10.60">
    <property type="entry name" value="Homeodomain-like"/>
    <property type="match status" value="1"/>
</dbReference>
<protein>
    <submittedName>
        <fullName evidence="12">Homeobox domain-containing protein</fullName>
    </submittedName>
</protein>
<dbReference type="SUPFAM" id="SSF46689">
    <property type="entry name" value="Homeodomain-like"/>
    <property type="match status" value="1"/>
</dbReference>
<dbReference type="PROSITE" id="PS50071">
    <property type="entry name" value="HOMEOBOX_2"/>
    <property type="match status" value="1"/>
</dbReference>
<comment type="subcellular location">
    <subcellularLocation>
        <location evidence="1 6 7">Nucleus</location>
    </subcellularLocation>
</comment>
<evidence type="ECO:0000313" key="11">
    <source>
        <dbReference type="Proteomes" id="UP000492821"/>
    </source>
</evidence>
<keyword evidence="11" id="KW-1185">Reference proteome</keyword>
<keyword evidence="9" id="KW-0472">Membrane</keyword>
<name>A0A7E4VEC8_PANRE</name>
<dbReference type="GO" id="GO:0048663">
    <property type="term" value="P:neuron fate commitment"/>
    <property type="evidence" value="ECO:0007669"/>
    <property type="project" value="UniProtKB-ARBA"/>
</dbReference>
<dbReference type="WBParaSite" id="Pan_g1988.t1">
    <property type="protein sequence ID" value="Pan_g1988.t1"/>
    <property type="gene ID" value="Pan_g1988"/>
</dbReference>
<dbReference type="PRINTS" id="PR00031">
    <property type="entry name" value="HTHREPRESSR"/>
</dbReference>
<reference evidence="12" key="2">
    <citation type="submission" date="2020-10" db="UniProtKB">
        <authorList>
            <consortium name="WormBaseParasite"/>
        </authorList>
    </citation>
    <scope>IDENTIFICATION</scope>
</reference>
<feature type="region of interest" description="Disordered" evidence="8">
    <location>
        <begin position="158"/>
        <end position="188"/>
    </location>
</feature>
<evidence type="ECO:0000256" key="4">
    <source>
        <dbReference type="ARBA" id="ARBA00023155"/>
    </source>
</evidence>
<feature type="compositionally biased region" description="Polar residues" evidence="8">
    <location>
        <begin position="161"/>
        <end position="175"/>
    </location>
</feature>
<dbReference type="PANTHER" id="PTHR24335:SF4">
    <property type="entry name" value="EXTRA-EXTRA"/>
    <property type="match status" value="1"/>
</dbReference>
<dbReference type="PANTHER" id="PTHR24335">
    <property type="entry name" value="MOTOR NEURON AND PANCREAS HOMEOBOX PROTEIN"/>
    <property type="match status" value="1"/>
</dbReference>
<dbReference type="SMART" id="SM00389">
    <property type="entry name" value="HOX"/>
    <property type="match status" value="1"/>
</dbReference>
<dbReference type="PRINTS" id="PR00024">
    <property type="entry name" value="HOMEOBOX"/>
</dbReference>
<organism evidence="11 12">
    <name type="scientific">Panagrellus redivivus</name>
    <name type="common">Microworm</name>
    <dbReference type="NCBI Taxonomy" id="6233"/>
    <lineage>
        <taxon>Eukaryota</taxon>
        <taxon>Metazoa</taxon>
        <taxon>Ecdysozoa</taxon>
        <taxon>Nematoda</taxon>
        <taxon>Chromadorea</taxon>
        <taxon>Rhabditida</taxon>
        <taxon>Tylenchina</taxon>
        <taxon>Panagrolaimomorpha</taxon>
        <taxon>Panagrolaimoidea</taxon>
        <taxon>Panagrolaimidae</taxon>
        <taxon>Panagrellus</taxon>
    </lineage>
</organism>
<feature type="DNA-binding region" description="Homeobox" evidence="6">
    <location>
        <begin position="103"/>
        <end position="162"/>
    </location>
</feature>
<evidence type="ECO:0000256" key="9">
    <source>
        <dbReference type="SAM" id="Phobius"/>
    </source>
</evidence>
<dbReference type="GO" id="GO:0048812">
    <property type="term" value="P:neuron projection morphogenesis"/>
    <property type="evidence" value="ECO:0007669"/>
    <property type="project" value="TreeGrafter"/>
</dbReference>
<accession>A0A7E4VEC8</accession>
<proteinExistence type="predicted"/>
<feature type="region of interest" description="Disordered" evidence="8">
    <location>
        <begin position="1"/>
        <end position="23"/>
    </location>
</feature>
<dbReference type="InterPro" id="IPR000047">
    <property type="entry name" value="HTH_motif"/>
</dbReference>
<keyword evidence="5 6" id="KW-0539">Nucleus</keyword>
<keyword evidence="3 6" id="KW-0238">DNA-binding</keyword>
<keyword evidence="9" id="KW-0812">Transmembrane</keyword>